<evidence type="ECO:0000313" key="1">
    <source>
        <dbReference type="EMBL" id="KAJ7215388.1"/>
    </source>
</evidence>
<accession>A0AAD6VJZ3</accession>
<organism evidence="1 2">
    <name type="scientific">Mycena pura</name>
    <dbReference type="NCBI Taxonomy" id="153505"/>
    <lineage>
        <taxon>Eukaryota</taxon>
        <taxon>Fungi</taxon>
        <taxon>Dikarya</taxon>
        <taxon>Basidiomycota</taxon>
        <taxon>Agaricomycotina</taxon>
        <taxon>Agaricomycetes</taxon>
        <taxon>Agaricomycetidae</taxon>
        <taxon>Agaricales</taxon>
        <taxon>Marasmiineae</taxon>
        <taxon>Mycenaceae</taxon>
        <taxon>Mycena</taxon>
    </lineage>
</organism>
<name>A0AAD6VJZ3_9AGAR</name>
<keyword evidence="2" id="KW-1185">Reference proteome</keyword>
<protein>
    <submittedName>
        <fullName evidence="1">Uncharacterized protein</fullName>
    </submittedName>
</protein>
<sequence>MATVPTPWPSSQEIDRLVSNSSGYFIYARTVVKFVDDKNFRPIQRLKDIENLTGTGSQTAFEALDELYTQILSVVPQHHHLVPILRVLDNFGPALKMSQIDTLVGLEPGDAALSLRGLHSVLTFFKDRPRFSHASFSDFLRDPSRAGGFYTDEPARLTELARSVLSELSYTYEDSVKNRDWGLIRLYVYHYHEVGRSKFNNLEQLVEGELPRTPAYTEWTQ</sequence>
<dbReference type="AlphaFoldDB" id="A0AAD6VJZ3"/>
<reference evidence="1" key="1">
    <citation type="submission" date="2023-03" db="EMBL/GenBank/DDBJ databases">
        <title>Massive genome expansion in bonnet fungi (Mycena s.s.) driven by repeated elements and novel gene families across ecological guilds.</title>
        <authorList>
            <consortium name="Lawrence Berkeley National Laboratory"/>
            <person name="Harder C.B."/>
            <person name="Miyauchi S."/>
            <person name="Viragh M."/>
            <person name="Kuo A."/>
            <person name="Thoen E."/>
            <person name="Andreopoulos B."/>
            <person name="Lu D."/>
            <person name="Skrede I."/>
            <person name="Drula E."/>
            <person name="Henrissat B."/>
            <person name="Morin E."/>
            <person name="Kohler A."/>
            <person name="Barry K."/>
            <person name="LaButti K."/>
            <person name="Morin E."/>
            <person name="Salamov A."/>
            <person name="Lipzen A."/>
            <person name="Mereny Z."/>
            <person name="Hegedus B."/>
            <person name="Baldrian P."/>
            <person name="Stursova M."/>
            <person name="Weitz H."/>
            <person name="Taylor A."/>
            <person name="Grigoriev I.V."/>
            <person name="Nagy L.G."/>
            <person name="Martin F."/>
            <person name="Kauserud H."/>
        </authorList>
    </citation>
    <scope>NUCLEOTIDE SEQUENCE</scope>
    <source>
        <strain evidence="1">9144</strain>
    </source>
</reference>
<dbReference type="Proteomes" id="UP001219525">
    <property type="component" value="Unassembled WGS sequence"/>
</dbReference>
<comment type="caution">
    <text evidence="1">The sequence shown here is derived from an EMBL/GenBank/DDBJ whole genome shotgun (WGS) entry which is preliminary data.</text>
</comment>
<evidence type="ECO:0000313" key="2">
    <source>
        <dbReference type="Proteomes" id="UP001219525"/>
    </source>
</evidence>
<gene>
    <name evidence="1" type="ORF">GGX14DRAFT_359628</name>
</gene>
<proteinExistence type="predicted"/>
<dbReference type="EMBL" id="JARJCW010000017">
    <property type="protein sequence ID" value="KAJ7215388.1"/>
    <property type="molecule type" value="Genomic_DNA"/>
</dbReference>